<comment type="caution">
    <text evidence="14">The sequence shown here is derived from an EMBL/GenBank/DDBJ whole genome shotgun (WGS) entry which is preliminary data.</text>
</comment>
<dbReference type="GO" id="GO:0005875">
    <property type="term" value="C:microtubule associated complex"/>
    <property type="evidence" value="ECO:0007669"/>
    <property type="project" value="TreeGrafter"/>
</dbReference>
<keyword evidence="7 9" id="KW-0505">Motor protein</keyword>
<dbReference type="InterPro" id="IPR019821">
    <property type="entry name" value="Kinesin_motor_CS"/>
</dbReference>
<evidence type="ECO:0000259" key="13">
    <source>
        <dbReference type="PROSITE" id="PS50067"/>
    </source>
</evidence>
<keyword evidence="15" id="KW-1185">Reference proteome</keyword>
<feature type="domain" description="Kinesin motor" evidence="13">
    <location>
        <begin position="8"/>
        <end position="333"/>
    </location>
</feature>
<evidence type="ECO:0000256" key="12">
    <source>
        <dbReference type="SAM" id="MobiDB-lite"/>
    </source>
</evidence>
<dbReference type="PANTHER" id="PTHR47969">
    <property type="entry name" value="CHROMOSOME-ASSOCIATED KINESIN KIF4A-RELATED"/>
    <property type="match status" value="1"/>
</dbReference>
<feature type="coiled-coil region" evidence="11">
    <location>
        <begin position="443"/>
        <end position="540"/>
    </location>
</feature>
<dbReference type="InterPro" id="IPR001752">
    <property type="entry name" value="Kinesin_motor_dom"/>
</dbReference>
<dbReference type="SMART" id="SM00129">
    <property type="entry name" value="KISc"/>
    <property type="match status" value="1"/>
</dbReference>
<comment type="similarity">
    <text evidence="9 10">Belongs to the TRAFAC class myosin-kinesin ATPase superfamily. Kinesin family.</text>
</comment>
<feature type="compositionally biased region" description="Polar residues" evidence="12">
    <location>
        <begin position="894"/>
        <end position="903"/>
    </location>
</feature>
<evidence type="ECO:0000256" key="5">
    <source>
        <dbReference type="ARBA" id="ARBA00022840"/>
    </source>
</evidence>
<keyword evidence="2" id="KW-0963">Cytoplasm</keyword>
<dbReference type="SUPFAM" id="SSF52540">
    <property type="entry name" value="P-loop containing nucleoside triphosphate hydrolases"/>
    <property type="match status" value="1"/>
</dbReference>
<dbReference type="InterPro" id="IPR059182">
    <property type="entry name" value="Khc_C"/>
</dbReference>
<keyword evidence="8" id="KW-0206">Cytoskeleton</keyword>
<dbReference type="EMBL" id="CAJVPS010000520">
    <property type="protein sequence ID" value="CAG8492217.1"/>
    <property type="molecule type" value="Genomic_DNA"/>
</dbReference>
<evidence type="ECO:0000256" key="1">
    <source>
        <dbReference type="ARBA" id="ARBA00004245"/>
    </source>
</evidence>
<organism evidence="14 15">
    <name type="scientific">Ambispora leptoticha</name>
    <dbReference type="NCBI Taxonomy" id="144679"/>
    <lineage>
        <taxon>Eukaryota</taxon>
        <taxon>Fungi</taxon>
        <taxon>Fungi incertae sedis</taxon>
        <taxon>Mucoromycota</taxon>
        <taxon>Glomeromycotina</taxon>
        <taxon>Glomeromycetes</taxon>
        <taxon>Archaeosporales</taxon>
        <taxon>Ambisporaceae</taxon>
        <taxon>Ambispora</taxon>
    </lineage>
</organism>
<dbReference type="CDD" id="cd01369">
    <property type="entry name" value="KISc_KHC_KIF5"/>
    <property type="match status" value="1"/>
</dbReference>
<dbReference type="InterPro" id="IPR036961">
    <property type="entry name" value="Kinesin_motor_dom_sf"/>
</dbReference>
<feature type="coiled-coil region" evidence="11">
    <location>
        <begin position="778"/>
        <end position="888"/>
    </location>
</feature>
<feature type="binding site" evidence="9">
    <location>
        <begin position="91"/>
        <end position="98"/>
    </location>
    <ligand>
        <name>ATP</name>
        <dbReference type="ChEBI" id="CHEBI:30616"/>
    </ligand>
</feature>
<comment type="subcellular location">
    <subcellularLocation>
        <location evidence="1">Cytoplasm</location>
        <location evidence="1">Cytoskeleton</location>
    </subcellularLocation>
</comment>
<dbReference type="GO" id="GO:0007018">
    <property type="term" value="P:microtubule-based movement"/>
    <property type="evidence" value="ECO:0007669"/>
    <property type="project" value="InterPro"/>
</dbReference>
<dbReference type="GO" id="GO:0005874">
    <property type="term" value="C:microtubule"/>
    <property type="evidence" value="ECO:0007669"/>
    <property type="project" value="UniProtKB-KW"/>
</dbReference>
<feature type="coiled-coil region" evidence="11">
    <location>
        <begin position="597"/>
        <end position="739"/>
    </location>
</feature>
<keyword evidence="5 9" id="KW-0067">ATP-binding</keyword>
<dbReference type="PROSITE" id="PS50067">
    <property type="entry name" value="KINESIN_MOTOR_2"/>
    <property type="match status" value="1"/>
</dbReference>
<dbReference type="GO" id="GO:0003777">
    <property type="term" value="F:microtubule motor activity"/>
    <property type="evidence" value="ECO:0007669"/>
    <property type="project" value="InterPro"/>
</dbReference>
<evidence type="ECO:0000256" key="7">
    <source>
        <dbReference type="ARBA" id="ARBA00023175"/>
    </source>
</evidence>
<keyword evidence="3 10" id="KW-0493">Microtubule</keyword>
<dbReference type="PRINTS" id="PR00380">
    <property type="entry name" value="KINESINHEAVY"/>
</dbReference>
<evidence type="ECO:0000256" key="3">
    <source>
        <dbReference type="ARBA" id="ARBA00022701"/>
    </source>
</evidence>
<evidence type="ECO:0000256" key="10">
    <source>
        <dbReference type="RuleBase" id="RU000394"/>
    </source>
</evidence>
<feature type="region of interest" description="Disordered" evidence="12">
    <location>
        <begin position="894"/>
        <end position="924"/>
    </location>
</feature>
<evidence type="ECO:0000256" key="4">
    <source>
        <dbReference type="ARBA" id="ARBA00022741"/>
    </source>
</evidence>
<evidence type="ECO:0000256" key="11">
    <source>
        <dbReference type="SAM" id="Coils"/>
    </source>
</evidence>
<dbReference type="GO" id="GO:0008017">
    <property type="term" value="F:microtubule binding"/>
    <property type="evidence" value="ECO:0007669"/>
    <property type="project" value="InterPro"/>
</dbReference>
<name>A0A9N8WPF9_9GLOM</name>
<dbReference type="InterPro" id="IPR027417">
    <property type="entry name" value="P-loop_NTPase"/>
</dbReference>
<dbReference type="GO" id="GO:0007052">
    <property type="term" value="P:mitotic spindle organization"/>
    <property type="evidence" value="ECO:0007669"/>
    <property type="project" value="TreeGrafter"/>
</dbReference>
<dbReference type="InterPro" id="IPR027640">
    <property type="entry name" value="Kinesin-like_fam"/>
</dbReference>
<dbReference type="PANTHER" id="PTHR47969:SF15">
    <property type="entry name" value="CHROMOSOME-ASSOCIATED KINESIN KIF4A-RELATED"/>
    <property type="match status" value="1"/>
</dbReference>
<accession>A0A9N8WPF9</accession>
<proteinExistence type="inferred from homology"/>
<evidence type="ECO:0000256" key="8">
    <source>
        <dbReference type="ARBA" id="ARBA00023212"/>
    </source>
</evidence>
<dbReference type="CDD" id="cd23649">
    <property type="entry name" value="Khc_CBD_cc"/>
    <property type="match status" value="1"/>
</dbReference>
<dbReference type="GO" id="GO:0051231">
    <property type="term" value="P:spindle elongation"/>
    <property type="evidence" value="ECO:0007669"/>
    <property type="project" value="TreeGrafter"/>
</dbReference>
<dbReference type="FunFam" id="3.40.850.10:FF:000031">
    <property type="entry name" value="Kinesin-like protein"/>
    <property type="match status" value="1"/>
</dbReference>
<keyword evidence="4 9" id="KW-0547">Nucleotide-binding</keyword>
<evidence type="ECO:0000313" key="14">
    <source>
        <dbReference type="EMBL" id="CAG8492217.1"/>
    </source>
</evidence>
<gene>
    <name evidence="14" type="ORF">ALEPTO_LOCUS3047</name>
</gene>
<evidence type="ECO:0000313" key="15">
    <source>
        <dbReference type="Proteomes" id="UP000789508"/>
    </source>
</evidence>
<evidence type="ECO:0000256" key="9">
    <source>
        <dbReference type="PROSITE-ProRule" id="PRU00283"/>
    </source>
</evidence>
<dbReference type="Pfam" id="PF00225">
    <property type="entry name" value="Kinesin"/>
    <property type="match status" value="1"/>
</dbReference>
<protein>
    <recommendedName>
        <fullName evidence="10">Kinesin-like protein</fullName>
    </recommendedName>
</protein>
<reference evidence="14" key="1">
    <citation type="submission" date="2021-06" db="EMBL/GenBank/DDBJ databases">
        <authorList>
            <person name="Kallberg Y."/>
            <person name="Tangrot J."/>
            <person name="Rosling A."/>
        </authorList>
    </citation>
    <scope>NUCLEOTIDE SEQUENCE</scope>
    <source>
        <strain evidence="14">FL130A</strain>
    </source>
</reference>
<dbReference type="PROSITE" id="PS00411">
    <property type="entry name" value="KINESIN_MOTOR_1"/>
    <property type="match status" value="1"/>
</dbReference>
<keyword evidence="6 11" id="KW-0175">Coiled coil</keyword>
<dbReference type="AlphaFoldDB" id="A0A9N8WPF9"/>
<evidence type="ECO:0000256" key="2">
    <source>
        <dbReference type="ARBA" id="ARBA00022490"/>
    </source>
</evidence>
<dbReference type="Gene3D" id="3.40.850.10">
    <property type="entry name" value="Kinesin motor domain"/>
    <property type="match status" value="1"/>
</dbReference>
<evidence type="ECO:0000256" key="6">
    <source>
        <dbReference type="ARBA" id="ARBA00023054"/>
    </source>
</evidence>
<dbReference type="GO" id="GO:0005524">
    <property type="term" value="F:ATP binding"/>
    <property type="evidence" value="ECO:0007669"/>
    <property type="project" value="UniProtKB-UniRule"/>
</dbReference>
<feature type="region of interest" description="Disordered" evidence="12">
    <location>
        <begin position="951"/>
        <end position="972"/>
    </location>
</feature>
<dbReference type="OrthoDB" id="3176171at2759"/>
<sequence>MGDQNRNNIRVVCRFRPQNKRENAEGGVHIITFDEGSDDTVRMEGKEYQGNFTFDAIFPTTTTQKQVFEHSIKPIVDDVIGGYNGTVFAYGQTGSGKTFTMMGADIDNEELKGLIPRIVEQIFHDILESPSTMEYTVKVSYMEIYMEKIRDLLNPQNDNLPIHEEKNRGVYVKGLLEVYVSSVQEVYEVMKRGGNARVVAYTNMNAESSRSHSIFVITVSQKNLADGSVKSGRLSLVDLAGSEKVGKTGASGQTLEEAKKINKSLSALGMVINALTDGKSTHIPYRDSKLTRILQESLGGNSRTTLIINCSPSSFNEAETLSTLRFGMRAKSIKNKARVNAELSPAELKALLKKAKSEAVSFQQYISALEGEIGIWRSGGTVPKENWVSADKAGAGAVTPSTPTTPAAPNPAVEAAKKEFESRPSTPAPILEKDEREEFLKRENELTDQIAEKESLLAKQEKLLAEMKEELGYFKEQEETITKENKEMASELSELKLQLEKVTYDNKEGAITIDSLREANAELSSELEQLKKTLVELKISQKEGDKEQKKQEKMAQMMAELDPSGVISAKEKQIREALNKLDSIDGSGSATLTMEELATLRRELADSKSLVTQHEQTISELHYENEHLTRKRDELEVRLTTLELEYEELLDKTIADEEANSKIDITETIQELRAKLEGQYSAKKEVQQKEIEELKQELEKKNEELHKLNSALAELKRANEELQNAITEKETRIEGRKDTAEKEKDMERIRKTMAQQLADFDVMKKALMRDLQNRCEKVVELEISLDETREQYNNVLRNSNNKAQQKKMAFLERNLEQLTNVQKQLVEQNSSLKKEVAIAERKLLARNERIQALEALLQDAQEKLTTQNQKFEAQLQAVRERLEQARSQKSASLLGSFANNPNNRIAKPLRGQGHPSLEGVDNVGGSPTGNSFAAAIQVVLLLPSDVMRSGYGNTLSTPGRTERRTSWLPGFR</sequence>
<dbReference type="Proteomes" id="UP000789508">
    <property type="component" value="Unassembled WGS sequence"/>
</dbReference>